<dbReference type="InterPro" id="IPR015500">
    <property type="entry name" value="Peptidase_S8_subtilisin-rel"/>
</dbReference>
<evidence type="ECO:0000256" key="1">
    <source>
        <dbReference type="ARBA" id="ARBA00011073"/>
    </source>
</evidence>
<dbReference type="PROSITE" id="PS00138">
    <property type="entry name" value="SUBTILASE_SER"/>
    <property type="match status" value="1"/>
</dbReference>
<dbReference type="AlphaFoldDB" id="A0A1I4Y8T5"/>
<dbReference type="InterPro" id="IPR000209">
    <property type="entry name" value="Peptidase_S8/S53_dom"/>
</dbReference>
<proteinExistence type="inferred from homology"/>
<keyword evidence="9" id="KW-1185">Reference proteome</keyword>
<comment type="similarity">
    <text evidence="1 5 6">Belongs to the peptidase S8 family.</text>
</comment>
<dbReference type="InterPro" id="IPR051048">
    <property type="entry name" value="Peptidase_S8/S53_subtilisin"/>
</dbReference>
<feature type="domain" description="Peptidase S8/S53" evidence="7">
    <location>
        <begin position="160"/>
        <end position="387"/>
    </location>
</feature>
<evidence type="ECO:0000313" key="9">
    <source>
        <dbReference type="Proteomes" id="UP000199614"/>
    </source>
</evidence>
<dbReference type="PRINTS" id="PR00723">
    <property type="entry name" value="SUBTILISIN"/>
</dbReference>
<dbReference type="InterPro" id="IPR036852">
    <property type="entry name" value="Peptidase_S8/S53_dom_sf"/>
</dbReference>
<dbReference type="PANTHER" id="PTHR43399:SF4">
    <property type="entry name" value="CELL WALL-ASSOCIATED PROTEASE"/>
    <property type="match status" value="1"/>
</dbReference>
<feature type="active site" description="Charge relay system" evidence="5">
    <location>
        <position position="169"/>
    </location>
</feature>
<dbReference type="InterPro" id="IPR022398">
    <property type="entry name" value="Peptidase_S8_His-AS"/>
</dbReference>
<evidence type="ECO:0000256" key="6">
    <source>
        <dbReference type="RuleBase" id="RU003355"/>
    </source>
</evidence>
<dbReference type="GO" id="GO:0006508">
    <property type="term" value="P:proteolysis"/>
    <property type="evidence" value="ECO:0007669"/>
    <property type="project" value="UniProtKB-KW"/>
</dbReference>
<organism evidence="8 9">
    <name type="scientific">Pseudonocardia ammonioxydans</name>
    <dbReference type="NCBI Taxonomy" id="260086"/>
    <lineage>
        <taxon>Bacteria</taxon>
        <taxon>Bacillati</taxon>
        <taxon>Actinomycetota</taxon>
        <taxon>Actinomycetes</taxon>
        <taxon>Pseudonocardiales</taxon>
        <taxon>Pseudonocardiaceae</taxon>
        <taxon>Pseudonocardia</taxon>
    </lineage>
</organism>
<evidence type="ECO:0000256" key="5">
    <source>
        <dbReference type="PROSITE-ProRule" id="PRU01240"/>
    </source>
</evidence>
<dbReference type="Proteomes" id="UP000199614">
    <property type="component" value="Unassembled WGS sequence"/>
</dbReference>
<dbReference type="PANTHER" id="PTHR43399">
    <property type="entry name" value="SUBTILISIN-RELATED"/>
    <property type="match status" value="1"/>
</dbReference>
<gene>
    <name evidence="8" type="ORF">SAMN05216207_101312</name>
</gene>
<dbReference type="InterPro" id="IPR023827">
    <property type="entry name" value="Peptidase_S8_Asp-AS"/>
</dbReference>
<evidence type="ECO:0000259" key="7">
    <source>
        <dbReference type="Pfam" id="PF00082"/>
    </source>
</evidence>
<reference evidence="8 9" key="1">
    <citation type="submission" date="2016-10" db="EMBL/GenBank/DDBJ databases">
        <authorList>
            <person name="de Groot N.N."/>
        </authorList>
    </citation>
    <scope>NUCLEOTIDE SEQUENCE [LARGE SCALE GENOMIC DNA]</scope>
    <source>
        <strain evidence="8 9">CGMCC 4.1877</strain>
    </source>
</reference>
<dbReference type="InterPro" id="IPR023828">
    <property type="entry name" value="Peptidase_S8_Ser-AS"/>
</dbReference>
<dbReference type="PROSITE" id="PS00137">
    <property type="entry name" value="SUBTILASE_HIS"/>
    <property type="match status" value="1"/>
</dbReference>
<dbReference type="EMBL" id="FOUY01000013">
    <property type="protein sequence ID" value="SFN34153.1"/>
    <property type="molecule type" value="Genomic_DNA"/>
</dbReference>
<dbReference type="OrthoDB" id="9766923at2"/>
<keyword evidence="4 5" id="KW-0720">Serine protease</keyword>
<accession>A0A1I4Y8T5</accession>
<evidence type="ECO:0000256" key="2">
    <source>
        <dbReference type="ARBA" id="ARBA00022670"/>
    </source>
</evidence>
<dbReference type="STRING" id="260086.SAMN05216207_101312"/>
<feature type="active site" description="Charge relay system" evidence="5">
    <location>
        <position position="370"/>
    </location>
</feature>
<protein>
    <submittedName>
        <fullName evidence="8">Subtilase family protein</fullName>
    </submittedName>
</protein>
<keyword evidence="3 5" id="KW-0378">Hydrolase</keyword>
<name>A0A1I4Y8T5_PSUAM</name>
<evidence type="ECO:0000313" key="8">
    <source>
        <dbReference type="EMBL" id="SFN34153.1"/>
    </source>
</evidence>
<dbReference type="SUPFAM" id="SSF52743">
    <property type="entry name" value="Subtilisin-like"/>
    <property type="match status" value="1"/>
</dbReference>
<dbReference type="Pfam" id="PF00082">
    <property type="entry name" value="Peptidase_S8"/>
    <property type="match status" value="1"/>
</dbReference>
<evidence type="ECO:0000256" key="4">
    <source>
        <dbReference type="ARBA" id="ARBA00022825"/>
    </source>
</evidence>
<dbReference type="PROSITE" id="PS00136">
    <property type="entry name" value="SUBTILASE_ASP"/>
    <property type="match status" value="1"/>
</dbReference>
<dbReference type="Gene3D" id="3.40.50.200">
    <property type="entry name" value="Peptidase S8/S53 domain"/>
    <property type="match status" value="1"/>
</dbReference>
<keyword evidence="2 5" id="KW-0645">Protease</keyword>
<dbReference type="RefSeq" id="WP_093342834.1">
    <property type="nucleotide sequence ID" value="NZ_FOUY01000013.1"/>
</dbReference>
<dbReference type="PROSITE" id="PS51892">
    <property type="entry name" value="SUBTILASE"/>
    <property type="match status" value="1"/>
</dbReference>
<evidence type="ECO:0000256" key="3">
    <source>
        <dbReference type="ARBA" id="ARBA00022801"/>
    </source>
</evidence>
<feature type="active site" description="Charge relay system" evidence="5">
    <location>
        <position position="201"/>
    </location>
</feature>
<dbReference type="GO" id="GO:0004252">
    <property type="term" value="F:serine-type endopeptidase activity"/>
    <property type="evidence" value="ECO:0007669"/>
    <property type="project" value="UniProtKB-UniRule"/>
</dbReference>
<sequence>MVDPRTAEPARAGGTHTGRHLLVLRDDLVGDDAAARAAVGELTGLAEVTSSRDRAADTHPTLLSRLGVAVAELDPDRVRSARADRRVLSVEPERVLRALTGPGLSAEYLRGFADAATFLAGRAGGDPGPAGAPPAPRIADTDQLTWGLQVTGVDVCPETGAGIAVAVLDSGFDLAHPDFAGREIESRSFVDGQPVHDVAGHGTHCAGTACGPLAPGTGRRYGVAHEARLLVGKVLGDDGSGTDAGILEGIEWAIGAGAQIVSMSLGADLNEVSTAYENAGRRALDAGVLIVAAAGNNAERSAGDTGFVGVPANSPSIMAVGAVDPVLAIADFSAAASSVDGGQVDIAGPGVDVYSSWPLPQGTNTISGTSMATPHVSGIAALWAQRTGARGRELWTGLTRSAQRLPLSPDDVGAGLVRAPGA</sequence>